<reference evidence="7 8" key="1">
    <citation type="journal article" date="2017" name="Gigascience">
        <title>Draft genome of the honey bee ectoparasitic mite, Tropilaelaps mercedesae, is shaped by the parasitic life history.</title>
        <authorList>
            <person name="Dong X."/>
            <person name="Armstrong S.D."/>
            <person name="Xia D."/>
            <person name="Makepeace B.L."/>
            <person name="Darby A.C."/>
            <person name="Kadowaki T."/>
        </authorList>
    </citation>
    <scope>NUCLEOTIDE SEQUENCE [LARGE SCALE GENOMIC DNA]</scope>
    <source>
        <strain evidence="7">Wuxi-XJTLU</strain>
    </source>
</reference>
<evidence type="ECO:0000256" key="1">
    <source>
        <dbReference type="ARBA" id="ARBA00002549"/>
    </source>
</evidence>
<dbReference type="PANTHER" id="PTHR45694">
    <property type="entry name" value="GLUTAREDOXIN 2"/>
    <property type="match status" value="1"/>
</dbReference>
<dbReference type="Gene3D" id="3.40.30.10">
    <property type="entry name" value="Glutaredoxin"/>
    <property type="match status" value="1"/>
</dbReference>
<evidence type="ECO:0000256" key="4">
    <source>
        <dbReference type="ARBA" id="ARBA00023157"/>
    </source>
</evidence>
<dbReference type="GO" id="GO:0005737">
    <property type="term" value="C:cytoplasm"/>
    <property type="evidence" value="ECO:0007669"/>
    <property type="project" value="TreeGrafter"/>
</dbReference>
<name>A0A1V9XKR5_9ACAR</name>
<dbReference type="SUPFAM" id="SSF52833">
    <property type="entry name" value="Thioredoxin-like"/>
    <property type="match status" value="1"/>
</dbReference>
<dbReference type="InterPro" id="IPR014025">
    <property type="entry name" value="Glutaredoxin_subgr"/>
</dbReference>
<evidence type="ECO:0000256" key="3">
    <source>
        <dbReference type="ARBA" id="ARBA00022982"/>
    </source>
</evidence>
<keyword evidence="3" id="KW-0249">Electron transport</keyword>
<keyword evidence="5" id="KW-0676">Redox-active center</keyword>
<dbReference type="Proteomes" id="UP000192247">
    <property type="component" value="Unassembled WGS sequence"/>
</dbReference>
<dbReference type="EMBL" id="MNPL01008855">
    <property type="protein sequence ID" value="OQR74021.1"/>
    <property type="molecule type" value="Genomic_DNA"/>
</dbReference>
<dbReference type="CDD" id="cd03419">
    <property type="entry name" value="GRX_GRXh_1_2_like"/>
    <property type="match status" value="1"/>
</dbReference>
<comment type="caution">
    <text evidence="7">The sequence shown here is derived from an EMBL/GenBank/DDBJ whole genome shotgun (WGS) entry which is preliminary data.</text>
</comment>
<dbReference type="InterPro" id="IPR011767">
    <property type="entry name" value="GLR_AS"/>
</dbReference>
<dbReference type="InterPro" id="IPR011899">
    <property type="entry name" value="Glutaredoxin_euk/vir"/>
</dbReference>
<evidence type="ECO:0000256" key="2">
    <source>
        <dbReference type="ARBA" id="ARBA00022448"/>
    </source>
</evidence>
<dbReference type="Pfam" id="PF00462">
    <property type="entry name" value="Glutaredoxin"/>
    <property type="match status" value="1"/>
</dbReference>
<dbReference type="GO" id="GO:0015038">
    <property type="term" value="F:glutathione disulfide oxidoreductase activity"/>
    <property type="evidence" value="ECO:0007669"/>
    <property type="project" value="TreeGrafter"/>
</dbReference>
<dbReference type="InterPro" id="IPR002109">
    <property type="entry name" value="Glutaredoxin"/>
</dbReference>
<evidence type="ECO:0000313" key="8">
    <source>
        <dbReference type="Proteomes" id="UP000192247"/>
    </source>
</evidence>
<dbReference type="PRINTS" id="PR00160">
    <property type="entry name" value="GLUTAREDOXIN"/>
</dbReference>
<proteinExistence type="predicted"/>
<dbReference type="GO" id="GO:0034599">
    <property type="term" value="P:cellular response to oxidative stress"/>
    <property type="evidence" value="ECO:0007669"/>
    <property type="project" value="TreeGrafter"/>
</dbReference>
<dbReference type="STRING" id="418985.A0A1V9XKR5"/>
<dbReference type="PROSITE" id="PS51354">
    <property type="entry name" value="GLUTAREDOXIN_2"/>
    <property type="match status" value="1"/>
</dbReference>
<keyword evidence="2" id="KW-0813">Transport</keyword>
<dbReference type="OrthoDB" id="418495at2759"/>
<dbReference type="AlphaFoldDB" id="A0A1V9XKR5"/>
<gene>
    <name evidence="7" type="ORF">BIW11_03475</name>
</gene>
<dbReference type="PROSITE" id="PS00195">
    <property type="entry name" value="GLUTAREDOXIN_1"/>
    <property type="match status" value="1"/>
</dbReference>
<protein>
    <recommendedName>
        <fullName evidence="6">Glutaredoxin domain-containing protein</fullName>
    </recommendedName>
</protein>
<dbReference type="PANTHER" id="PTHR45694:SF18">
    <property type="entry name" value="GLUTAREDOXIN-1-RELATED"/>
    <property type="match status" value="1"/>
</dbReference>
<dbReference type="NCBIfam" id="TIGR02180">
    <property type="entry name" value="GRX_euk"/>
    <property type="match status" value="1"/>
</dbReference>
<dbReference type="InterPro" id="IPR036249">
    <property type="entry name" value="Thioredoxin-like_sf"/>
</dbReference>
<keyword evidence="4" id="KW-1015">Disulfide bond</keyword>
<evidence type="ECO:0000259" key="6">
    <source>
        <dbReference type="Pfam" id="PF00462"/>
    </source>
</evidence>
<evidence type="ECO:0000256" key="5">
    <source>
        <dbReference type="ARBA" id="ARBA00023284"/>
    </source>
</evidence>
<evidence type="ECO:0000313" key="7">
    <source>
        <dbReference type="EMBL" id="OQR74021.1"/>
    </source>
</evidence>
<dbReference type="InParanoid" id="A0A1V9XKR5"/>
<sequence length="127" mass="13630">MAALRLLKDLVARNPLIVFSKTTCPYCQLVHSILVSDLGAGFAFKAKAEFVQLDTRDDGPEIQNALQEMTGSRTVPKVFIGGSLIGGCDDTRKLQENGKLIEILAKAGIQMAKAARSPSVQGDKAKL</sequence>
<comment type="function">
    <text evidence="1">Has a glutathione-disulfide oxidoreductase activity in the presence of NADPH and glutathione reductase. Reduces low molecular weight disulfides and proteins.</text>
</comment>
<organism evidence="7 8">
    <name type="scientific">Tropilaelaps mercedesae</name>
    <dbReference type="NCBI Taxonomy" id="418985"/>
    <lineage>
        <taxon>Eukaryota</taxon>
        <taxon>Metazoa</taxon>
        <taxon>Ecdysozoa</taxon>
        <taxon>Arthropoda</taxon>
        <taxon>Chelicerata</taxon>
        <taxon>Arachnida</taxon>
        <taxon>Acari</taxon>
        <taxon>Parasitiformes</taxon>
        <taxon>Mesostigmata</taxon>
        <taxon>Gamasina</taxon>
        <taxon>Dermanyssoidea</taxon>
        <taxon>Laelapidae</taxon>
        <taxon>Tropilaelaps</taxon>
    </lineage>
</organism>
<keyword evidence="8" id="KW-1185">Reference proteome</keyword>
<dbReference type="FunFam" id="3.40.30.10:FF:000093">
    <property type="entry name" value="Glutaredoxin 2"/>
    <property type="match status" value="1"/>
</dbReference>
<accession>A0A1V9XKR5</accession>
<feature type="domain" description="Glutaredoxin" evidence="6">
    <location>
        <begin position="17"/>
        <end position="85"/>
    </location>
</feature>